<keyword evidence="2" id="KW-1185">Reference proteome</keyword>
<dbReference type="RefSeq" id="WP_109015452.1">
    <property type="nucleotide sequence ID" value="NZ_BDOQ01000007.1"/>
</dbReference>
<proteinExistence type="predicted"/>
<dbReference type="Proteomes" id="UP000245081">
    <property type="component" value="Unassembled WGS sequence"/>
</dbReference>
<name>A0A2R5F883_9PROT</name>
<evidence type="ECO:0000313" key="2">
    <source>
        <dbReference type="Proteomes" id="UP000245081"/>
    </source>
</evidence>
<accession>A0A2R5F883</accession>
<sequence>MSDKAKKAVGSVTSVVLPNHVIQIKLRHSTEIVAATGANLLVMVKNIVAKSEYYSGVRDKVLTPENGFRNELRSHQWLWRALKEVLTHPRDGSPTKYLSMVYNGKLPEPASVDIQEAWVSELLTWLVFNASEKCAGDIAPQKLIMSASETRYADEKLLELSKKVFLALSFLEPARQRVGTSIEFASTEDMDWGDEYKVLVTDRWYEESLKDERRQYSILSRYIQFLNNTNNGGFELFEVDKDASDIEFDV</sequence>
<protein>
    <submittedName>
        <fullName evidence="1">Uncharacterized protein</fullName>
    </submittedName>
</protein>
<dbReference type="EMBL" id="BDOQ01000007">
    <property type="protein sequence ID" value="GBG14245.1"/>
    <property type="molecule type" value="Genomic_DNA"/>
</dbReference>
<gene>
    <name evidence="1" type="ORF">NMK_1810</name>
</gene>
<reference evidence="1 2" key="1">
    <citation type="journal article" date="2018" name="Environ. Microbiol.">
        <title>Isolation and genomic characterization of Novimethylophilus kurashikiensis gen. nov. sp. nov., a new lanthanide-dependent methylotrophic species of Methylophilaceae.</title>
        <authorList>
            <person name="Lv H."/>
            <person name="Sahin N."/>
            <person name="Tani A."/>
        </authorList>
    </citation>
    <scope>NUCLEOTIDE SEQUENCE [LARGE SCALE GENOMIC DNA]</scope>
    <source>
        <strain evidence="1 2">La2-4</strain>
    </source>
</reference>
<evidence type="ECO:0000313" key="1">
    <source>
        <dbReference type="EMBL" id="GBG14245.1"/>
    </source>
</evidence>
<dbReference type="AlphaFoldDB" id="A0A2R5F883"/>
<comment type="caution">
    <text evidence="1">The sequence shown here is derived from an EMBL/GenBank/DDBJ whole genome shotgun (WGS) entry which is preliminary data.</text>
</comment>
<organism evidence="1 2">
    <name type="scientific">Novimethylophilus kurashikiensis</name>
    <dbReference type="NCBI Taxonomy" id="1825523"/>
    <lineage>
        <taxon>Bacteria</taxon>
        <taxon>Pseudomonadati</taxon>
        <taxon>Pseudomonadota</taxon>
        <taxon>Betaproteobacteria</taxon>
        <taxon>Nitrosomonadales</taxon>
        <taxon>Methylophilaceae</taxon>
        <taxon>Novimethylophilus</taxon>
    </lineage>
</organism>